<name>A0A1G7BF76_9BACT</name>
<evidence type="ECO:0000313" key="2">
    <source>
        <dbReference type="Proteomes" id="UP000243205"/>
    </source>
</evidence>
<dbReference type="AlphaFoldDB" id="A0A1G7BF76"/>
<organism evidence="1 2">
    <name type="scientific">Desulfuromonas thiophila</name>
    <dbReference type="NCBI Taxonomy" id="57664"/>
    <lineage>
        <taxon>Bacteria</taxon>
        <taxon>Pseudomonadati</taxon>
        <taxon>Thermodesulfobacteriota</taxon>
        <taxon>Desulfuromonadia</taxon>
        <taxon>Desulfuromonadales</taxon>
        <taxon>Desulfuromonadaceae</taxon>
        <taxon>Desulfuromonas</taxon>
    </lineage>
</organism>
<dbReference type="EMBL" id="FNAQ01000006">
    <property type="protein sequence ID" value="SDE25694.1"/>
    <property type="molecule type" value="Genomic_DNA"/>
</dbReference>
<keyword evidence="2" id="KW-1185">Reference proteome</keyword>
<dbReference type="STRING" id="57664.SAMN05661003_10617"/>
<dbReference type="OrthoDB" id="5387633at2"/>
<accession>A0A1G7BF76</accession>
<sequence length="104" mass="12025">MSISERYRQLVDEVRTLLSQLQQDAPEEQALTVLHKAVATLADQHERVGEIPRARIDAELSPVLLTAHNLFDRSRLLLEKDDQAPAAERVWEVQRKIYRLLNDL</sequence>
<proteinExistence type="predicted"/>
<protein>
    <submittedName>
        <fullName evidence="1">Uncharacterized protein</fullName>
    </submittedName>
</protein>
<gene>
    <name evidence="1" type="ORF">SAMN05661003_10617</name>
</gene>
<evidence type="ECO:0000313" key="1">
    <source>
        <dbReference type="EMBL" id="SDE25694.1"/>
    </source>
</evidence>
<dbReference type="RefSeq" id="WP_092077851.1">
    <property type="nucleotide sequence ID" value="NZ_FNAQ01000006.1"/>
</dbReference>
<reference evidence="2" key="1">
    <citation type="submission" date="2016-10" db="EMBL/GenBank/DDBJ databases">
        <authorList>
            <person name="Varghese N."/>
            <person name="Submissions S."/>
        </authorList>
    </citation>
    <scope>NUCLEOTIDE SEQUENCE [LARGE SCALE GENOMIC DNA]</scope>
    <source>
        <strain evidence="2">DSM 8987</strain>
    </source>
</reference>
<dbReference type="Proteomes" id="UP000243205">
    <property type="component" value="Unassembled WGS sequence"/>
</dbReference>